<evidence type="ECO:0000256" key="2">
    <source>
        <dbReference type="ARBA" id="ARBA00022679"/>
    </source>
</evidence>
<dbReference type="GO" id="GO:0008171">
    <property type="term" value="F:O-methyltransferase activity"/>
    <property type="evidence" value="ECO:0007669"/>
    <property type="project" value="InterPro"/>
</dbReference>
<keyword evidence="1 5" id="KW-0489">Methyltransferase</keyword>
<name>A0A512B1C9_9BACT</name>
<evidence type="ECO:0000313" key="6">
    <source>
        <dbReference type="Proteomes" id="UP000321532"/>
    </source>
</evidence>
<dbReference type="CDD" id="cd02440">
    <property type="entry name" value="AdoMet_MTases"/>
    <property type="match status" value="1"/>
</dbReference>
<evidence type="ECO:0000256" key="3">
    <source>
        <dbReference type="ARBA" id="ARBA00022691"/>
    </source>
</evidence>
<dbReference type="SUPFAM" id="SSF53335">
    <property type="entry name" value="S-adenosyl-L-methionine-dependent methyltransferases"/>
    <property type="match status" value="1"/>
</dbReference>
<dbReference type="AlphaFoldDB" id="A0A512B1C9"/>
<dbReference type="PANTHER" id="PTHR43712:SF2">
    <property type="entry name" value="O-METHYLTRANSFERASE CICE"/>
    <property type="match status" value="1"/>
</dbReference>
<dbReference type="PROSITE" id="PS51683">
    <property type="entry name" value="SAM_OMT_II"/>
    <property type="match status" value="1"/>
</dbReference>
<protein>
    <submittedName>
        <fullName evidence="5">O-methyltransferase</fullName>
    </submittedName>
</protein>
<dbReference type="InterPro" id="IPR036388">
    <property type="entry name" value="WH-like_DNA-bd_sf"/>
</dbReference>
<sequence length="354" mass="39219">MPTPPLDLAPITRHLRAMAGSRILITAVHHIPVFQVLQNGPKSLADLAQHLGLKERPAMVFFPALCALEMLAFNPEGNLTLTPLGRYLTQTQQPNLVGYTGLEKNDPGVLALTELLMNDGPKDTTNGVTYVKDDDAPSPMDDPEAARFLTLALAGRAEYLARVVAEKLPQRNGHLLDVAAGTGFYTYEWLLSNPKATATVFDRPEVLKVAKELLDIFRKSGRNGAAEVRQRVSFMPGDMLTDELPAADLILAASLFHDWPTKTCIYLTQKFARALKPGGELWVHDAFLHDSLDGPLAATDYSVMLFTGTKGRIYSRQEHREWFSQAGLISTAENFPTLMDYNLISARKPEYRIF</sequence>
<feature type="domain" description="O-methyltransferase C-terminal" evidence="4">
    <location>
        <begin position="173"/>
        <end position="327"/>
    </location>
</feature>
<evidence type="ECO:0000256" key="1">
    <source>
        <dbReference type="ARBA" id="ARBA00022603"/>
    </source>
</evidence>
<dbReference type="SUPFAM" id="SSF46785">
    <property type="entry name" value="Winged helix' DNA-binding domain"/>
    <property type="match status" value="1"/>
</dbReference>
<dbReference type="RefSeq" id="WP_146900479.1">
    <property type="nucleotide sequence ID" value="NZ_BJYS01000027.1"/>
</dbReference>
<dbReference type="Gene3D" id="3.40.50.150">
    <property type="entry name" value="Vaccinia Virus protein VP39"/>
    <property type="match status" value="1"/>
</dbReference>
<organism evidence="5 6">
    <name type="scientific">Adhaeribacter aerolatus</name>
    <dbReference type="NCBI Taxonomy" id="670289"/>
    <lineage>
        <taxon>Bacteria</taxon>
        <taxon>Pseudomonadati</taxon>
        <taxon>Bacteroidota</taxon>
        <taxon>Cytophagia</taxon>
        <taxon>Cytophagales</taxon>
        <taxon>Hymenobacteraceae</taxon>
        <taxon>Adhaeribacter</taxon>
    </lineage>
</organism>
<dbReference type="Proteomes" id="UP000321532">
    <property type="component" value="Unassembled WGS sequence"/>
</dbReference>
<evidence type="ECO:0000259" key="4">
    <source>
        <dbReference type="Pfam" id="PF00891"/>
    </source>
</evidence>
<dbReference type="InterPro" id="IPR036390">
    <property type="entry name" value="WH_DNA-bd_sf"/>
</dbReference>
<accession>A0A512B1C9</accession>
<keyword evidence="6" id="KW-1185">Reference proteome</keyword>
<reference evidence="5 6" key="1">
    <citation type="submission" date="2019-07" db="EMBL/GenBank/DDBJ databases">
        <title>Whole genome shotgun sequence of Adhaeribacter aerolatus NBRC 106133.</title>
        <authorList>
            <person name="Hosoyama A."/>
            <person name="Uohara A."/>
            <person name="Ohji S."/>
            <person name="Ichikawa N."/>
        </authorList>
    </citation>
    <scope>NUCLEOTIDE SEQUENCE [LARGE SCALE GENOMIC DNA]</scope>
    <source>
        <strain evidence="5 6">NBRC 106133</strain>
    </source>
</reference>
<dbReference type="EMBL" id="BJYS01000027">
    <property type="protein sequence ID" value="GEO05771.1"/>
    <property type="molecule type" value="Genomic_DNA"/>
</dbReference>
<dbReference type="InterPro" id="IPR016461">
    <property type="entry name" value="COMT-like"/>
</dbReference>
<dbReference type="InterPro" id="IPR001077">
    <property type="entry name" value="COMT_C"/>
</dbReference>
<dbReference type="InterPro" id="IPR029063">
    <property type="entry name" value="SAM-dependent_MTases_sf"/>
</dbReference>
<gene>
    <name evidence="5" type="ORF">AAE02nite_34350</name>
</gene>
<dbReference type="Gene3D" id="1.10.10.10">
    <property type="entry name" value="Winged helix-like DNA-binding domain superfamily/Winged helix DNA-binding domain"/>
    <property type="match status" value="1"/>
</dbReference>
<keyword evidence="2 5" id="KW-0808">Transferase</keyword>
<comment type="caution">
    <text evidence="5">The sequence shown here is derived from an EMBL/GenBank/DDBJ whole genome shotgun (WGS) entry which is preliminary data.</text>
</comment>
<proteinExistence type="predicted"/>
<keyword evidence="3" id="KW-0949">S-adenosyl-L-methionine</keyword>
<dbReference type="GO" id="GO:0032259">
    <property type="term" value="P:methylation"/>
    <property type="evidence" value="ECO:0007669"/>
    <property type="project" value="UniProtKB-KW"/>
</dbReference>
<dbReference type="Pfam" id="PF00891">
    <property type="entry name" value="Methyltransf_2"/>
    <property type="match status" value="1"/>
</dbReference>
<dbReference type="PANTHER" id="PTHR43712">
    <property type="entry name" value="PUTATIVE (AFU_ORTHOLOGUE AFUA_4G14580)-RELATED"/>
    <property type="match status" value="1"/>
</dbReference>
<dbReference type="OrthoDB" id="9770553at2"/>
<evidence type="ECO:0000313" key="5">
    <source>
        <dbReference type="EMBL" id="GEO05771.1"/>
    </source>
</evidence>